<dbReference type="EMBL" id="CP000513">
    <property type="protein sequence ID" value="ABQ13683.1"/>
    <property type="molecule type" value="Genomic_DNA"/>
</dbReference>
<dbReference type="CDD" id="cd06578">
    <property type="entry name" value="HemD"/>
    <property type="match status" value="1"/>
</dbReference>
<feature type="domain" description="Tetrapyrrole biosynthesis uroporphyrinogen III synthase" evidence="1">
    <location>
        <begin position="28"/>
        <end position="231"/>
    </location>
</feature>
<dbReference type="Pfam" id="PF02602">
    <property type="entry name" value="HEM4"/>
    <property type="match status" value="1"/>
</dbReference>
<dbReference type="EC" id="4.2.1.75" evidence="2"/>
<dbReference type="GO" id="GO:0033014">
    <property type="term" value="P:tetrapyrrole biosynthetic process"/>
    <property type="evidence" value="ECO:0007669"/>
    <property type="project" value="InterPro"/>
</dbReference>
<dbReference type="eggNOG" id="COG1587">
    <property type="taxonomic scope" value="Bacteria"/>
</dbReference>
<reference evidence="2 3" key="1">
    <citation type="journal article" date="2007" name="Nat. Biotechnol.">
        <title>Genome sequence and identification of candidate vaccine antigens from the animal pathogen Dichelobacter nodosus.</title>
        <authorList>
            <person name="Myers G.S."/>
            <person name="Parker D."/>
            <person name="Al-Hasani K."/>
            <person name="Kennan R.M."/>
            <person name="Seemann T."/>
            <person name="Ren Q."/>
            <person name="Badger J.H."/>
            <person name="Selengut J.D."/>
            <person name="Deboy R.T."/>
            <person name="Tettelin H."/>
            <person name="Boyce J.D."/>
            <person name="McCarl V.P."/>
            <person name="Han X."/>
            <person name="Nelson W.C."/>
            <person name="Madupu R."/>
            <person name="Mohamoud Y."/>
            <person name="Holley T."/>
            <person name="Fedorova N."/>
            <person name="Khouri H."/>
            <person name="Bottomley S.P."/>
            <person name="Whittington R.J."/>
            <person name="Adler B."/>
            <person name="Songer J.G."/>
            <person name="Rood J.I."/>
            <person name="Paulsen I.T."/>
        </authorList>
    </citation>
    <scope>NUCLEOTIDE SEQUENCE [LARGE SCALE GENOMIC DNA]</scope>
    <source>
        <strain evidence="2 3">VCS1703A</strain>
    </source>
</reference>
<keyword evidence="2" id="KW-0456">Lyase</keyword>
<dbReference type="Proteomes" id="UP000000248">
    <property type="component" value="Chromosome"/>
</dbReference>
<dbReference type="STRING" id="246195.DNO_0298"/>
<dbReference type="RefSeq" id="WP_012030642.1">
    <property type="nucleotide sequence ID" value="NC_009446.1"/>
</dbReference>
<sequence>MNTENKYPLQGCRILYTRSKQHWLQAEPLLRQLGAQPYHLPLLDTKMQPLSAKALEQCRKADDLVFVSAQAVQHFLAQYQPVFQQNLIAIGMKTADALTAHAQTRFLVAPPPYNSEALLRIWQPQRHKIALIAAEGGRDLLYTTLSEDNEVYRIDTYQRFNPTHAWNFEMPLPHCILLASVQTLAHFLAITPQNMLKLLQCRAVIVALSPRIMQAAVHAGFLHCISAQYADERHLISCLEQWWLSTQGDSS</sequence>
<dbReference type="InterPro" id="IPR036108">
    <property type="entry name" value="4pyrrol_syn_uPrphyn_synt_sf"/>
</dbReference>
<dbReference type="Gene3D" id="3.40.50.10090">
    <property type="match status" value="2"/>
</dbReference>
<organism evidence="2 3">
    <name type="scientific">Dichelobacter nodosus (strain VCS1703A)</name>
    <dbReference type="NCBI Taxonomy" id="246195"/>
    <lineage>
        <taxon>Bacteria</taxon>
        <taxon>Pseudomonadati</taxon>
        <taxon>Pseudomonadota</taxon>
        <taxon>Gammaproteobacteria</taxon>
        <taxon>Cardiobacteriales</taxon>
        <taxon>Cardiobacteriaceae</taxon>
        <taxon>Dichelobacter</taxon>
    </lineage>
</organism>
<gene>
    <name evidence="2" type="primary">hemD</name>
    <name evidence="2" type="ordered locus">DNO_0298</name>
</gene>
<dbReference type="KEGG" id="dno:DNO_0298"/>
<evidence type="ECO:0000259" key="1">
    <source>
        <dbReference type="Pfam" id="PF02602"/>
    </source>
</evidence>
<dbReference type="SUPFAM" id="SSF69618">
    <property type="entry name" value="HemD-like"/>
    <property type="match status" value="1"/>
</dbReference>
<dbReference type="InterPro" id="IPR003754">
    <property type="entry name" value="4pyrrol_synth_uPrphyn_synth"/>
</dbReference>
<evidence type="ECO:0000313" key="2">
    <source>
        <dbReference type="EMBL" id="ABQ13683.1"/>
    </source>
</evidence>
<dbReference type="AlphaFoldDB" id="A5EW82"/>
<dbReference type="HOGENOM" id="CLU_1140955_0_0_6"/>
<evidence type="ECO:0000313" key="3">
    <source>
        <dbReference type="Proteomes" id="UP000000248"/>
    </source>
</evidence>
<proteinExistence type="predicted"/>
<protein>
    <submittedName>
        <fullName evidence="2">Uroporphyrinogen-III synthase family protein HemD</fullName>
        <ecNumber evidence="2">4.2.1.75</ecNumber>
    </submittedName>
</protein>
<dbReference type="GO" id="GO:0004852">
    <property type="term" value="F:uroporphyrinogen-III synthase activity"/>
    <property type="evidence" value="ECO:0007669"/>
    <property type="project" value="UniProtKB-EC"/>
</dbReference>
<keyword evidence="3" id="KW-1185">Reference proteome</keyword>
<name>A5EW82_DICNV</name>
<dbReference type="OrthoDB" id="9787650at2"/>
<accession>A5EW82</accession>